<dbReference type="Proteomes" id="UP000250140">
    <property type="component" value="Unassembled WGS sequence"/>
</dbReference>
<evidence type="ECO:0000313" key="2">
    <source>
        <dbReference type="Proteomes" id="UP000250140"/>
    </source>
</evidence>
<evidence type="ECO:0000313" key="1">
    <source>
        <dbReference type="EMBL" id="OCL12145.1"/>
    </source>
</evidence>
<dbReference type="OrthoDB" id="3795850at2759"/>
<proteinExistence type="predicted"/>
<dbReference type="EMBL" id="KV748920">
    <property type="protein sequence ID" value="OCL12145.1"/>
    <property type="molecule type" value="Genomic_DNA"/>
</dbReference>
<sequence>MCYHGGPSTTTTAGVAWGVPVSIMELGPHLEAYVETKPVVDMLRLCNRFGQGPDVHINKLPHELILMIEEELQKQPRRDAFWDWDEGFACFEGRCEIADHFDREEIEDFEHEIMISMGNYAGHGCTIEDCDCADRFSDTDESLDDDNDVCASAIAEMMKDSENRFEVHWNRRRDWQLRVCQHPESTNPNPIRGQFGKYDKVLESDFGLKAVISHQRIKVEETKFLKHDFDTTYDDPPKTTICYLIIPTQMTSEDSTCHDLYVGEDAAIDGASVMSTVIDPSSLIITEKQRLRFGRAMRLLGLKPFVHFTQLRSSVPSSLYRLHSVTDKEELIRLKAKMEERVKQLENSRWPKLMSLVTSNFSYPI</sequence>
<name>A0A8E2F7U0_9PEZI</name>
<reference evidence="1 2" key="1">
    <citation type="journal article" date="2016" name="Nat. Commun.">
        <title>Ectomycorrhizal ecology is imprinted in the genome of the dominant symbiotic fungus Cenococcum geophilum.</title>
        <authorList>
            <consortium name="DOE Joint Genome Institute"/>
            <person name="Peter M."/>
            <person name="Kohler A."/>
            <person name="Ohm R.A."/>
            <person name="Kuo A."/>
            <person name="Krutzmann J."/>
            <person name="Morin E."/>
            <person name="Arend M."/>
            <person name="Barry K.W."/>
            <person name="Binder M."/>
            <person name="Choi C."/>
            <person name="Clum A."/>
            <person name="Copeland A."/>
            <person name="Grisel N."/>
            <person name="Haridas S."/>
            <person name="Kipfer T."/>
            <person name="LaButti K."/>
            <person name="Lindquist E."/>
            <person name="Lipzen A."/>
            <person name="Maire R."/>
            <person name="Meier B."/>
            <person name="Mihaltcheva S."/>
            <person name="Molinier V."/>
            <person name="Murat C."/>
            <person name="Poggeler S."/>
            <person name="Quandt C.A."/>
            <person name="Sperisen C."/>
            <person name="Tritt A."/>
            <person name="Tisserant E."/>
            <person name="Crous P.W."/>
            <person name="Henrissat B."/>
            <person name="Nehls U."/>
            <person name="Egli S."/>
            <person name="Spatafora J.W."/>
            <person name="Grigoriev I.V."/>
            <person name="Martin F.M."/>
        </authorList>
    </citation>
    <scope>NUCLEOTIDE SEQUENCE [LARGE SCALE GENOMIC DNA]</scope>
    <source>
        <strain evidence="1 2">CBS 207.34</strain>
    </source>
</reference>
<keyword evidence="2" id="KW-1185">Reference proteome</keyword>
<accession>A0A8E2F7U0</accession>
<gene>
    <name evidence="1" type="ORF">AOQ84DRAFT_373363</name>
</gene>
<organism evidence="1 2">
    <name type="scientific">Glonium stellatum</name>
    <dbReference type="NCBI Taxonomy" id="574774"/>
    <lineage>
        <taxon>Eukaryota</taxon>
        <taxon>Fungi</taxon>
        <taxon>Dikarya</taxon>
        <taxon>Ascomycota</taxon>
        <taxon>Pezizomycotina</taxon>
        <taxon>Dothideomycetes</taxon>
        <taxon>Pleosporomycetidae</taxon>
        <taxon>Gloniales</taxon>
        <taxon>Gloniaceae</taxon>
        <taxon>Glonium</taxon>
    </lineage>
</organism>
<dbReference type="AlphaFoldDB" id="A0A8E2F7U0"/>
<protein>
    <submittedName>
        <fullName evidence="1">Uncharacterized protein</fullName>
    </submittedName>
</protein>